<dbReference type="GO" id="GO:0051015">
    <property type="term" value="F:actin filament binding"/>
    <property type="evidence" value="ECO:0007669"/>
    <property type="project" value="InterPro"/>
</dbReference>
<evidence type="ECO:0000256" key="8">
    <source>
        <dbReference type="ARBA" id="ARBA00023212"/>
    </source>
</evidence>
<keyword evidence="3" id="KW-0117">Actin capping</keyword>
<dbReference type="InterPro" id="IPR036180">
    <property type="entry name" value="Gelsolin-like_dom_sf"/>
</dbReference>
<dbReference type="GO" id="GO:0051014">
    <property type="term" value="P:actin filament severing"/>
    <property type="evidence" value="ECO:0007669"/>
    <property type="project" value="TreeGrafter"/>
</dbReference>
<dbReference type="InterPro" id="IPR007123">
    <property type="entry name" value="Gelsolin-like_dom"/>
</dbReference>
<feature type="domain" description="Gelsolin-like" evidence="10">
    <location>
        <begin position="48"/>
        <end position="119"/>
    </location>
</feature>
<dbReference type="Proteomes" id="UP001140949">
    <property type="component" value="Unassembled WGS sequence"/>
</dbReference>
<dbReference type="PANTHER" id="PTHR11977">
    <property type="entry name" value="VILLIN"/>
    <property type="match status" value="1"/>
</dbReference>
<reference evidence="11" key="2">
    <citation type="submission" date="2023-04" db="EMBL/GenBank/DDBJ databases">
        <authorList>
            <person name="Bruccoleri R.E."/>
            <person name="Oakeley E.J."/>
            <person name="Faust A.-M."/>
            <person name="Dessus-Babus S."/>
            <person name="Altorfer M."/>
            <person name="Burckhardt D."/>
            <person name="Oertli M."/>
            <person name="Naumann U."/>
            <person name="Petersen F."/>
            <person name="Wong J."/>
        </authorList>
    </citation>
    <scope>NUCLEOTIDE SEQUENCE</scope>
    <source>
        <strain evidence="11">GSM-AAB239-AS_SAM_17_03QT</strain>
        <tissue evidence="11">Leaf</tissue>
    </source>
</reference>
<dbReference type="PANTHER" id="PTHR11977:SF138">
    <property type="entry name" value="VILLIN-4"/>
    <property type="match status" value="1"/>
</dbReference>
<reference evidence="11" key="1">
    <citation type="journal article" date="2023" name="GigaByte">
        <title>Genome assembly of the bearded iris, Iris pallida Lam.</title>
        <authorList>
            <person name="Bruccoleri R.E."/>
            <person name="Oakeley E.J."/>
            <person name="Faust A.M.E."/>
            <person name="Altorfer M."/>
            <person name="Dessus-Babus S."/>
            <person name="Burckhardt D."/>
            <person name="Oertli M."/>
            <person name="Naumann U."/>
            <person name="Petersen F."/>
            <person name="Wong J."/>
        </authorList>
    </citation>
    <scope>NUCLEOTIDE SEQUENCE</scope>
    <source>
        <strain evidence="11">GSM-AAB239-AS_SAM_17_03QT</strain>
    </source>
</reference>
<name>A0AAX6EVT2_IRIPA</name>
<feature type="region of interest" description="Disordered" evidence="9">
    <location>
        <begin position="523"/>
        <end position="562"/>
    </location>
</feature>
<evidence type="ECO:0000256" key="7">
    <source>
        <dbReference type="ARBA" id="ARBA00023203"/>
    </source>
</evidence>
<organism evidence="11 12">
    <name type="scientific">Iris pallida</name>
    <name type="common">Sweet iris</name>
    <dbReference type="NCBI Taxonomy" id="29817"/>
    <lineage>
        <taxon>Eukaryota</taxon>
        <taxon>Viridiplantae</taxon>
        <taxon>Streptophyta</taxon>
        <taxon>Embryophyta</taxon>
        <taxon>Tracheophyta</taxon>
        <taxon>Spermatophyta</taxon>
        <taxon>Magnoliopsida</taxon>
        <taxon>Liliopsida</taxon>
        <taxon>Asparagales</taxon>
        <taxon>Iridaceae</taxon>
        <taxon>Iridoideae</taxon>
        <taxon>Irideae</taxon>
        <taxon>Iris</taxon>
    </lineage>
</organism>
<feature type="compositionally biased region" description="Polar residues" evidence="9">
    <location>
        <begin position="641"/>
        <end position="658"/>
    </location>
</feature>
<evidence type="ECO:0000256" key="1">
    <source>
        <dbReference type="ARBA" id="ARBA00004245"/>
    </source>
</evidence>
<evidence type="ECO:0000256" key="4">
    <source>
        <dbReference type="ARBA" id="ARBA00022490"/>
    </source>
</evidence>
<dbReference type="CDD" id="cd11293">
    <property type="entry name" value="gelsolin_S4_like"/>
    <property type="match status" value="1"/>
</dbReference>
<dbReference type="SMART" id="SM00262">
    <property type="entry name" value="GEL"/>
    <property type="match status" value="4"/>
</dbReference>
<keyword evidence="4" id="KW-0963">Cytoplasm</keyword>
<evidence type="ECO:0000256" key="5">
    <source>
        <dbReference type="ARBA" id="ARBA00022737"/>
    </source>
</evidence>
<dbReference type="GO" id="GO:0005856">
    <property type="term" value="C:cytoskeleton"/>
    <property type="evidence" value="ECO:0007669"/>
    <property type="project" value="UniProtKB-SubCell"/>
</dbReference>
<evidence type="ECO:0000256" key="2">
    <source>
        <dbReference type="ARBA" id="ARBA00008418"/>
    </source>
</evidence>
<comment type="caution">
    <text evidence="11">The sequence shown here is derived from an EMBL/GenBank/DDBJ whole genome shotgun (WGS) entry which is preliminary data.</text>
</comment>
<dbReference type="FunFam" id="3.40.20.10:FF:000033">
    <property type="entry name" value="Villin-4"/>
    <property type="match status" value="1"/>
</dbReference>
<comment type="subcellular location">
    <subcellularLocation>
        <location evidence="1">Cytoplasm</location>
        <location evidence="1">Cytoskeleton</location>
    </subcellularLocation>
</comment>
<evidence type="ECO:0000313" key="11">
    <source>
        <dbReference type="EMBL" id="KAJ6808307.1"/>
    </source>
</evidence>
<dbReference type="FunFam" id="3.40.20.10:FF:000038">
    <property type="entry name" value="Villin-like 1"/>
    <property type="match status" value="1"/>
</dbReference>
<dbReference type="CDD" id="cd11291">
    <property type="entry name" value="gelsolin_S6_like"/>
    <property type="match status" value="1"/>
</dbReference>
<evidence type="ECO:0000259" key="10">
    <source>
        <dbReference type="Pfam" id="PF00626"/>
    </source>
</evidence>
<accession>A0AAX6EVT2</accession>
<dbReference type="SUPFAM" id="SSF55753">
    <property type="entry name" value="Actin depolymerizing proteins"/>
    <property type="match status" value="3"/>
</dbReference>
<dbReference type="AlphaFoldDB" id="A0AAX6EVT2"/>
<dbReference type="Gene3D" id="3.40.20.10">
    <property type="entry name" value="Severin"/>
    <property type="match status" value="4"/>
</dbReference>
<dbReference type="CDD" id="cd11288">
    <property type="entry name" value="gelsolin_S5_like"/>
    <property type="match status" value="1"/>
</dbReference>
<proteinExistence type="inferred from homology"/>
<feature type="domain" description="Gelsolin-like" evidence="10">
    <location>
        <begin position="420"/>
        <end position="494"/>
    </location>
</feature>
<evidence type="ECO:0000256" key="3">
    <source>
        <dbReference type="ARBA" id="ARBA00022467"/>
    </source>
</evidence>
<dbReference type="EMBL" id="JANAVB010033418">
    <property type="protein sequence ID" value="KAJ6808307.1"/>
    <property type="molecule type" value="Genomic_DNA"/>
</dbReference>
<keyword evidence="12" id="KW-1185">Reference proteome</keyword>
<dbReference type="SUPFAM" id="SSF82754">
    <property type="entry name" value="C-terminal, gelsolin-like domain of Sec23/24"/>
    <property type="match status" value="1"/>
</dbReference>
<gene>
    <name evidence="11" type="ORF">M6B38_168030</name>
</gene>
<comment type="similarity">
    <text evidence="2">Belongs to the villin/gelsolin family.</text>
</comment>
<dbReference type="InterPro" id="IPR007122">
    <property type="entry name" value="Villin/Gelsolin"/>
</dbReference>
<dbReference type="PRINTS" id="PR00597">
    <property type="entry name" value="GELSOLIN"/>
</dbReference>
<protein>
    <submittedName>
        <fullName evidence="11">Villin-5-like isoform X2</fullName>
    </submittedName>
</protein>
<sequence>MADAGAGEFWGFFGGFAPLPRKASNDVDRKTEAFSVKLLRVDKGQATPVEADPLTRELLNTNKCYLLDCGLDAFVWMGRNTSLDDRKSASAAAEELLRGDDRPKTHLVRIIEGFETVTFRSKFVTWPQATDVAVSEDGRGKVADLLKRQGLNVKGLMKAAPVKEEPQPYIDCTGNLQVWRVDGNEKILLPSSSHSKFYSGDCYIFQYSCPGEDKEDYLVGTWFGKKSVEEERIAAIALAGKMVESLKSQAVQARLYEGKEPIQFFSIFQSFIVYKGGVSSGYKKFVEENAAENETYTEEGIALFRVQGSGPDNMQAIQVETVGSSLNSAYCYIVHSGNIVYTWSGNLTTSEDQELVERQLDVIKPNIQSKPQKEGTETEQFWSLLGGKCEYPSQKIGKEPENDPHLFSCTYSKGNLKVTEIFNFSQDDLMTEDIFILDCHSNIFVWVGQQVDSKIKSQALNIGEKFLESNFLMENLSRETPIFVVVEGSEPPFFTRFFSWEYSKSMMHGSSYQRKLAIVKNGVTPTMDKPKRRTPASYGGRSSVPDKSSQRSRSMSFSPERVRVRGRSPAFNALAANFENASARNLSTPPPVVRKLYPKSVTPDSAKVAAPKSAAIASFAASFESPKPSISMIPKSLKVSPETNKSTPEANAKQGITSMSSRIESLTIQEDVKEDEAEDEEGLPVFPYERLKINSPDPVTEIDIAKREVNQTKHKFSNTEFHSSLRIYVCAHCRLIYLQWSSKKNLA</sequence>
<feature type="region of interest" description="Disordered" evidence="9">
    <location>
        <begin position="637"/>
        <end position="658"/>
    </location>
</feature>
<evidence type="ECO:0000313" key="12">
    <source>
        <dbReference type="Proteomes" id="UP001140949"/>
    </source>
</evidence>
<keyword evidence="6" id="KW-0106">Calcium</keyword>
<dbReference type="FunFam" id="3.40.20.10:FF:000001">
    <property type="entry name" value="Gelsolin"/>
    <property type="match status" value="1"/>
</dbReference>
<dbReference type="CDD" id="cd11292">
    <property type="entry name" value="gelsolin_S3_like"/>
    <property type="match status" value="1"/>
</dbReference>
<dbReference type="FunFam" id="3.40.20.10:FF:000039">
    <property type="entry name" value="Villin-4"/>
    <property type="match status" value="1"/>
</dbReference>
<evidence type="ECO:0000256" key="9">
    <source>
        <dbReference type="SAM" id="MobiDB-lite"/>
    </source>
</evidence>
<keyword evidence="5" id="KW-0677">Repeat</keyword>
<dbReference type="GO" id="GO:0051693">
    <property type="term" value="P:actin filament capping"/>
    <property type="evidence" value="ECO:0007669"/>
    <property type="project" value="UniProtKB-KW"/>
</dbReference>
<keyword evidence="7" id="KW-0009">Actin-binding</keyword>
<keyword evidence="8" id="KW-0206">Cytoskeleton</keyword>
<dbReference type="Pfam" id="PF00626">
    <property type="entry name" value="Gelsolin"/>
    <property type="match status" value="2"/>
</dbReference>
<evidence type="ECO:0000256" key="6">
    <source>
        <dbReference type="ARBA" id="ARBA00022837"/>
    </source>
</evidence>
<dbReference type="InterPro" id="IPR029006">
    <property type="entry name" value="ADF-H/Gelsolin-like_dom_sf"/>
</dbReference>